<protein>
    <submittedName>
        <fullName evidence="9">Outer membrane protein</fullName>
    </submittedName>
</protein>
<organism evidence="9 10">
    <name type="scientific">Aquisphaera giovannonii</name>
    <dbReference type="NCBI Taxonomy" id="406548"/>
    <lineage>
        <taxon>Bacteria</taxon>
        <taxon>Pseudomonadati</taxon>
        <taxon>Planctomycetota</taxon>
        <taxon>Planctomycetia</taxon>
        <taxon>Isosphaerales</taxon>
        <taxon>Isosphaeraceae</taxon>
        <taxon>Aquisphaera</taxon>
    </lineage>
</organism>
<evidence type="ECO:0000313" key="10">
    <source>
        <dbReference type="Proteomes" id="UP000324233"/>
    </source>
</evidence>
<dbReference type="Gene3D" id="2.40.160.60">
    <property type="entry name" value="Outer membrane protein transport protein (OMPP1/FadL/TodX)"/>
    <property type="match status" value="1"/>
</dbReference>
<evidence type="ECO:0000256" key="1">
    <source>
        <dbReference type="ARBA" id="ARBA00004571"/>
    </source>
</evidence>
<sequence length="450" mass="47510" precursor="true">MRVFAMGTAPVLAAVAMLSAGASGQGIVAPGAGPINRSMAGASTAAAVDFGSSYWNPATLSFLERDEMLLGSELIIPSIHYSAALRADSIGGVFPPENRFGTSRSDSGVPTNLAVGASWRFRPDSPLTMGLLISGVVGGNVNFAGSPAIPTLAPRQPPNTFGLGPVYANTSLLAIKPMASYQVGEQLSIAFAPVVSTGTVQFNPAFFAPGPADQYGIATFPAATNARPFWGGGFEVGLLYAVNDDWNVGFSYKSPIWQERWSYNSDNPNLSPRRIGLQADIPAIYSWGVAYKGIDRLLVDVDLRYFDYSNAALWGDSIQSGGLAWSSILAVAVGAQYNATDRLTLRGGYLFNQNPINGVNTLFNIQAPGFIQHTLSLGLSYRVTDDLQFNAGWVHGFRNSIEGPIVQVPGTAARMDAQVDSILAGLTIQYGAKRNRGPSADGQAAATQAE</sequence>
<keyword evidence="3" id="KW-1134">Transmembrane beta strand</keyword>
<feature type="signal peptide" evidence="8">
    <location>
        <begin position="1"/>
        <end position="22"/>
    </location>
</feature>
<evidence type="ECO:0000256" key="6">
    <source>
        <dbReference type="ARBA" id="ARBA00023136"/>
    </source>
</evidence>
<dbReference type="EMBL" id="CP042997">
    <property type="protein sequence ID" value="QEH32749.1"/>
    <property type="molecule type" value="Genomic_DNA"/>
</dbReference>
<comment type="similarity">
    <text evidence="2">Belongs to the OmpP1/FadL family.</text>
</comment>
<name>A0A5B9VXA8_9BACT</name>
<keyword evidence="6" id="KW-0472">Membrane</keyword>
<evidence type="ECO:0000256" key="3">
    <source>
        <dbReference type="ARBA" id="ARBA00022452"/>
    </source>
</evidence>
<reference evidence="9 10" key="1">
    <citation type="submission" date="2019-08" db="EMBL/GenBank/DDBJ databases">
        <title>Deep-cultivation of Planctomycetes and their phenomic and genomic characterization uncovers novel biology.</title>
        <authorList>
            <person name="Wiegand S."/>
            <person name="Jogler M."/>
            <person name="Boedeker C."/>
            <person name="Pinto D."/>
            <person name="Vollmers J."/>
            <person name="Rivas-Marin E."/>
            <person name="Kohn T."/>
            <person name="Peeters S.H."/>
            <person name="Heuer A."/>
            <person name="Rast P."/>
            <person name="Oberbeckmann S."/>
            <person name="Bunk B."/>
            <person name="Jeske O."/>
            <person name="Meyerdierks A."/>
            <person name="Storesund J.E."/>
            <person name="Kallscheuer N."/>
            <person name="Luecker S."/>
            <person name="Lage O.M."/>
            <person name="Pohl T."/>
            <person name="Merkel B.J."/>
            <person name="Hornburger P."/>
            <person name="Mueller R.-W."/>
            <person name="Bruemmer F."/>
            <person name="Labrenz M."/>
            <person name="Spormann A.M."/>
            <person name="Op den Camp H."/>
            <person name="Overmann J."/>
            <person name="Amann R."/>
            <person name="Jetten M.S.M."/>
            <person name="Mascher T."/>
            <person name="Medema M.H."/>
            <person name="Devos D.P."/>
            <person name="Kaster A.-K."/>
            <person name="Ovreas L."/>
            <person name="Rohde M."/>
            <person name="Galperin M.Y."/>
            <person name="Jogler C."/>
        </authorList>
    </citation>
    <scope>NUCLEOTIDE SEQUENCE [LARGE SCALE GENOMIC DNA]</scope>
    <source>
        <strain evidence="9 10">OJF2</strain>
    </source>
</reference>
<evidence type="ECO:0000256" key="8">
    <source>
        <dbReference type="SAM" id="SignalP"/>
    </source>
</evidence>
<feature type="chain" id="PRO_5023079132" evidence="8">
    <location>
        <begin position="23"/>
        <end position="450"/>
    </location>
</feature>
<evidence type="ECO:0000256" key="7">
    <source>
        <dbReference type="ARBA" id="ARBA00023237"/>
    </source>
</evidence>
<dbReference type="SUPFAM" id="SSF56935">
    <property type="entry name" value="Porins"/>
    <property type="match status" value="1"/>
</dbReference>
<gene>
    <name evidence="9" type="ORF">OJF2_12280</name>
</gene>
<comment type="subcellular location">
    <subcellularLocation>
        <location evidence="1">Cell outer membrane</location>
        <topology evidence="1">Multi-pass membrane protein</topology>
    </subcellularLocation>
</comment>
<dbReference type="PANTHER" id="PTHR35093">
    <property type="entry name" value="OUTER MEMBRANE PROTEIN NMB0088-RELATED"/>
    <property type="match status" value="1"/>
</dbReference>
<dbReference type="Proteomes" id="UP000324233">
    <property type="component" value="Chromosome"/>
</dbReference>
<evidence type="ECO:0000256" key="2">
    <source>
        <dbReference type="ARBA" id="ARBA00008163"/>
    </source>
</evidence>
<keyword evidence="5 8" id="KW-0732">Signal</keyword>
<proteinExistence type="inferred from homology"/>
<dbReference type="GO" id="GO:0015483">
    <property type="term" value="F:long-chain fatty acid transporting porin activity"/>
    <property type="evidence" value="ECO:0007669"/>
    <property type="project" value="TreeGrafter"/>
</dbReference>
<dbReference type="PANTHER" id="PTHR35093:SF8">
    <property type="entry name" value="OUTER MEMBRANE PROTEIN NMB0088-RELATED"/>
    <property type="match status" value="1"/>
</dbReference>
<keyword evidence="7" id="KW-0998">Cell outer membrane</keyword>
<evidence type="ECO:0000313" key="9">
    <source>
        <dbReference type="EMBL" id="QEH32749.1"/>
    </source>
</evidence>
<dbReference type="AlphaFoldDB" id="A0A5B9VXA8"/>
<keyword evidence="4" id="KW-0812">Transmembrane</keyword>
<dbReference type="InterPro" id="IPR005017">
    <property type="entry name" value="OMPP1/FadL/TodX"/>
</dbReference>
<dbReference type="RefSeq" id="WP_168221633.1">
    <property type="nucleotide sequence ID" value="NZ_CP042997.1"/>
</dbReference>
<keyword evidence="10" id="KW-1185">Reference proteome</keyword>
<dbReference type="GO" id="GO:0009279">
    <property type="term" value="C:cell outer membrane"/>
    <property type="evidence" value="ECO:0007669"/>
    <property type="project" value="UniProtKB-SubCell"/>
</dbReference>
<evidence type="ECO:0000256" key="5">
    <source>
        <dbReference type="ARBA" id="ARBA00022729"/>
    </source>
</evidence>
<dbReference type="KEGG" id="agv:OJF2_12280"/>
<evidence type="ECO:0000256" key="4">
    <source>
        <dbReference type="ARBA" id="ARBA00022692"/>
    </source>
</evidence>
<dbReference type="Pfam" id="PF03349">
    <property type="entry name" value="Toluene_X"/>
    <property type="match status" value="1"/>
</dbReference>
<accession>A0A5B9VXA8</accession>